<reference evidence="1 2" key="1">
    <citation type="submission" date="2016-11" db="EMBL/GenBank/DDBJ databases">
        <authorList>
            <person name="Jaros S."/>
            <person name="Januszkiewicz K."/>
            <person name="Wedrychowicz H."/>
        </authorList>
    </citation>
    <scope>NUCLEOTIDE SEQUENCE [LARGE SCALE GENOMIC DNA]</scope>
    <source>
        <strain evidence="1 2">DSM 16917</strain>
    </source>
</reference>
<dbReference type="Proteomes" id="UP000184268">
    <property type="component" value="Unassembled WGS sequence"/>
</dbReference>
<evidence type="ECO:0000313" key="2">
    <source>
        <dbReference type="Proteomes" id="UP000184268"/>
    </source>
</evidence>
<keyword evidence="2" id="KW-1185">Reference proteome</keyword>
<gene>
    <name evidence="1" type="ORF">SAMN02745129_3986</name>
</gene>
<proteinExistence type="predicted"/>
<name>A0A1M5Y9K5_9GAMM</name>
<evidence type="ECO:0008006" key="3">
    <source>
        <dbReference type="Google" id="ProtNLM"/>
    </source>
</evidence>
<evidence type="ECO:0000313" key="1">
    <source>
        <dbReference type="EMBL" id="SHI08735.1"/>
    </source>
</evidence>
<organism evidence="1 2">
    <name type="scientific">Ferrimonas marina</name>
    <dbReference type="NCBI Taxonomy" id="299255"/>
    <lineage>
        <taxon>Bacteria</taxon>
        <taxon>Pseudomonadati</taxon>
        <taxon>Pseudomonadota</taxon>
        <taxon>Gammaproteobacteria</taxon>
        <taxon>Alteromonadales</taxon>
        <taxon>Ferrimonadaceae</taxon>
        <taxon>Ferrimonas</taxon>
    </lineage>
</organism>
<dbReference type="EMBL" id="FQXG01000007">
    <property type="protein sequence ID" value="SHI08735.1"/>
    <property type="molecule type" value="Genomic_DNA"/>
</dbReference>
<dbReference type="Pfam" id="PF04315">
    <property type="entry name" value="EpmC"/>
    <property type="match status" value="1"/>
</dbReference>
<dbReference type="RefSeq" id="WP_067664496.1">
    <property type="nucleotide sequence ID" value="NZ_FQXG01000007.1"/>
</dbReference>
<sequence>MIDAKQLVRLFNQGLGRAHQTRLLFGDDEPLYLPADDTCPYHRIYFAHGFAASALHELAHWCQAGPRRRQLVDYGYWYEPDQRSAERQQEFERLEAQPQAIEWYLSLCCGRVFDVSADNLAIETDRPGFRRAVQAAALAYIERGWPPRAQALGQDLCRHFALPAPSKDDFSWSEAQLCSSWA</sequence>
<dbReference type="OrthoDB" id="5298591at2"/>
<dbReference type="InterPro" id="IPR007411">
    <property type="entry name" value="EpmC"/>
</dbReference>
<dbReference type="AlphaFoldDB" id="A0A1M5Y9K5"/>
<protein>
    <recommendedName>
        <fullName evidence="3">Elongation factor P hydroxylase</fullName>
    </recommendedName>
</protein>
<accession>A0A1M5Y9K5</accession>
<dbReference type="STRING" id="299255.SAMN02745129_3986"/>